<dbReference type="Gramene" id="mRNA:HanXRQr2_Chr04g0163601">
    <property type="protein sequence ID" value="mRNA:HanXRQr2_Chr04g0163601"/>
    <property type="gene ID" value="HanXRQr2_Chr04g0163601"/>
</dbReference>
<gene>
    <name evidence="3" type="ORF">HanXRQr2_Chr04g0163601</name>
</gene>
<feature type="signal peptide" evidence="2">
    <location>
        <begin position="1"/>
        <end position="18"/>
    </location>
</feature>
<dbReference type="EMBL" id="MNCJ02000319">
    <property type="protein sequence ID" value="KAF5809957.1"/>
    <property type="molecule type" value="Genomic_DNA"/>
</dbReference>
<comment type="caution">
    <text evidence="3">The sequence shown here is derived from an EMBL/GenBank/DDBJ whole genome shotgun (WGS) entry which is preliminary data.</text>
</comment>
<protein>
    <submittedName>
        <fullName evidence="3">Uncharacterized protein</fullName>
    </submittedName>
</protein>
<accession>A0A9K3J842</accession>
<evidence type="ECO:0000313" key="4">
    <source>
        <dbReference type="Proteomes" id="UP000215914"/>
    </source>
</evidence>
<proteinExistence type="predicted"/>
<sequence length="656" mass="71319">MLSTFYLLFIGSVWEAESRSGRPRLGLGDRGSCLVGLGSQSGRLGELASGTRKSSLRGWENWLVGLGKAVWEAGRLVGLGRSVWEAGRLVGLGGLFDCLIDTMDSSSTVDSDTTGPRPIVSDNLESSEHEVHTSDVTSTDEDDFQPFALPDVVDEPADGPFAGDLPLVEIPAPIPLAVYPAYDMLLDADADDDVDLFDDEPLEDDVEGEALLADDGLLLLADAPAEESPAHSPVPDSFESVVSAPSHTQSAQHFSHGSDPDRASSVAPAPSFAFEHDIEEDSDPVFPPGFDPDQEIEFIPLDQPMEDPVDPVGPVDPIDPAFDFEMAFDDPEPAMALEPVAALDPVFEHDPIHAGAPIIDPVIADLPIDDHPVDAPPIADAPADPLVAPLPDPVPLEPEHALFATHIDPRYAHTQNGWIDADDELPPVLPHTTDARHIDSSFSFPQFTPPARPGEGSSAHPFGHVPASIPVVPQFSTAIPPVPPFSVPPFDPASEPFLWTSPPVMPPTDPYHPFHMGYSIEDVLMSFVVQQEALTRRIQELERAQPPPCQCQGQTHPAFSQPSRPSPQDSAACLLALEQQMASWLRSQRVMEEDWLHLRRLFYSHFPLLHRHQYRAIFSTAWVDIGEKTAIALTAQLLFGDCTLILTFVDHVYGLY</sequence>
<keyword evidence="2" id="KW-0732">Signal</keyword>
<organism evidence="3 4">
    <name type="scientific">Helianthus annuus</name>
    <name type="common">Common sunflower</name>
    <dbReference type="NCBI Taxonomy" id="4232"/>
    <lineage>
        <taxon>Eukaryota</taxon>
        <taxon>Viridiplantae</taxon>
        <taxon>Streptophyta</taxon>
        <taxon>Embryophyta</taxon>
        <taxon>Tracheophyta</taxon>
        <taxon>Spermatophyta</taxon>
        <taxon>Magnoliopsida</taxon>
        <taxon>eudicotyledons</taxon>
        <taxon>Gunneridae</taxon>
        <taxon>Pentapetalae</taxon>
        <taxon>asterids</taxon>
        <taxon>campanulids</taxon>
        <taxon>Asterales</taxon>
        <taxon>Asteraceae</taxon>
        <taxon>Asteroideae</taxon>
        <taxon>Heliantheae alliance</taxon>
        <taxon>Heliantheae</taxon>
        <taxon>Helianthus</taxon>
    </lineage>
</organism>
<keyword evidence="4" id="KW-1185">Reference proteome</keyword>
<evidence type="ECO:0000256" key="2">
    <source>
        <dbReference type="SAM" id="SignalP"/>
    </source>
</evidence>
<evidence type="ECO:0000313" key="3">
    <source>
        <dbReference type="EMBL" id="KAF5809957.1"/>
    </source>
</evidence>
<feature type="region of interest" description="Disordered" evidence="1">
    <location>
        <begin position="225"/>
        <end position="268"/>
    </location>
</feature>
<dbReference type="AlphaFoldDB" id="A0A9K3J842"/>
<feature type="region of interest" description="Disordered" evidence="1">
    <location>
        <begin position="106"/>
        <end position="143"/>
    </location>
</feature>
<dbReference type="Proteomes" id="UP000215914">
    <property type="component" value="Unassembled WGS sequence"/>
</dbReference>
<reference evidence="3" key="2">
    <citation type="submission" date="2020-06" db="EMBL/GenBank/DDBJ databases">
        <title>Helianthus annuus Genome sequencing and assembly Release 2.</title>
        <authorList>
            <person name="Gouzy J."/>
            <person name="Langlade N."/>
            <person name="Munos S."/>
        </authorList>
    </citation>
    <scope>NUCLEOTIDE SEQUENCE</scope>
    <source>
        <tissue evidence="3">Leaves</tissue>
    </source>
</reference>
<feature type="compositionally biased region" description="Polar residues" evidence="1">
    <location>
        <begin position="551"/>
        <end position="567"/>
    </location>
</feature>
<name>A0A9K3J842_HELAN</name>
<evidence type="ECO:0000256" key="1">
    <source>
        <dbReference type="SAM" id="MobiDB-lite"/>
    </source>
</evidence>
<feature type="region of interest" description="Disordered" evidence="1">
    <location>
        <begin position="546"/>
        <end position="567"/>
    </location>
</feature>
<feature type="compositionally biased region" description="Polar residues" evidence="1">
    <location>
        <begin position="243"/>
        <end position="255"/>
    </location>
</feature>
<feature type="chain" id="PRO_5039924621" evidence="2">
    <location>
        <begin position="19"/>
        <end position="656"/>
    </location>
</feature>
<reference evidence="3" key="1">
    <citation type="journal article" date="2017" name="Nature">
        <title>The sunflower genome provides insights into oil metabolism, flowering and Asterid evolution.</title>
        <authorList>
            <person name="Badouin H."/>
            <person name="Gouzy J."/>
            <person name="Grassa C.J."/>
            <person name="Murat F."/>
            <person name="Staton S.E."/>
            <person name="Cottret L."/>
            <person name="Lelandais-Briere C."/>
            <person name="Owens G.L."/>
            <person name="Carrere S."/>
            <person name="Mayjonade B."/>
            <person name="Legrand L."/>
            <person name="Gill N."/>
            <person name="Kane N.C."/>
            <person name="Bowers J.E."/>
            <person name="Hubner S."/>
            <person name="Bellec A."/>
            <person name="Berard A."/>
            <person name="Berges H."/>
            <person name="Blanchet N."/>
            <person name="Boniface M.C."/>
            <person name="Brunel D."/>
            <person name="Catrice O."/>
            <person name="Chaidir N."/>
            <person name="Claudel C."/>
            <person name="Donnadieu C."/>
            <person name="Faraut T."/>
            <person name="Fievet G."/>
            <person name="Helmstetter N."/>
            <person name="King M."/>
            <person name="Knapp S.J."/>
            <person name="Lai Z."/>
            <person name="Le Paslier M.C."/>
            <person name="Lippi Y."/>
            <person name="Lorenzon L."/>
            <person name="Mandel J.R."/>
            <person name="Marage G."/>
            <person name="Marchand G."/>
            <person name="Marquand E."/>
            <person name="Bret-Mestries E."/>
            <person name="Morien E."/>
            <person name="Nambeesan S."/>
            <person name="Nguyen T."/>
            <person name="Pegot-Espagnet P."/>
            <person name="Pouilly N."/>
            <person name="Raftis F."/>
            <person name="Sallet E."/>
            <person name="Schiex T."/>
            <person name="Thomas J."/>
            <person name="Vandecasteele C."/>
            <person name="Vares D."/>
            <person name="Vear F."/>
            <person name="Vautrin S."/>
            <person name="Crespi M."/>
            <person name="Mangin B."/>
            <person name="Burke J.M."/>
            <person name="Salse J."/>
            <person name="Munos S."/>
            <person name="Vincourt P."/>
            <person name="Rieseberg L.H."/>
            <person name="Langlade N.B."/>
        </authorList>
    </citation>
    <scope>NUCLEOTIDE SEQUENCE</scope>
    <source>
        <tissue evidence="3">Leaves</tissue>
    </source>
</reference>